<accession>A0AAW9RZA6</accession>
<keyword evidence="6" id="KW-1185">Reference proteome</keyword>
<protein>
    <submittedName>
        <fullName evidence="5">AP2 domain-containing protein</fullName>
    </submittedName>
</protein>
<keyword evidence="3" id="KW-0804">Transcription</keyword>
<evidence type="ECO:0000313" key="5">
    <source>
        <dbReference type="EMBL" id="MEN7550244.1"/>
    </source>
</evidence>
<dbReference type="Proteomes" id="UP001403385">
    <property type="component" value="Unassembled WGS sequence"/>
</dbReference>
<dbReference type="EMBL" id="JBDKWZ010000012">
    <property type="protein sequence ID" value="MEN7550244.1"/>
    <property type="molecule type" value="Genomic_DNA"/>
</dbReference>
<dbReference type="AlphaFoldDB" id="A0AAW9RZA6"/>
<feature type="domain" description="AP2/ERF" evidence="4">
    <location>
        <begin position="106"/>
        <end position="149"/>
    </location>
</feature>
<reference evidence="5 6" key="1">
    <citation type="submission" date="2024-04" db="EMBL/GenBank/DDBJ databases">
        <title>Novel genus in family Flammeovirgaceae.</title>
        <authorList>
            <person name="Nguyen T.H."/>
            <person name="Vuong T.Q."/>
            <person name="Le H."/>
            <person name="Kim S.-G."/>
        </authorList>
    </citation>
    <scope>NUCLEOTIDE SEQUENCE [LARGE SCALE GENOMIC DNA]</scope>
    <source>
        <strain evidence="5 6">JCM 23209</strain>
    </source>
</reference>
<keyword evidence="1" id="KW-0805">Transcription regulation</keyword>
<evidence type="ECO:0000313" key="6">
    <source>
        <dbReference type="Proteomes" id="UP001403385"/>
    </source>
</evidence>
<evidence type="ECO:0000256" key="3">
    <source>
        <dbReference type="ARBA" id="ARBA00023163"/>
    </source>
</evidence>
<dbReference type="RefSeq" id="WP_346823023.1">
    <property type="nucleotide sequence ID" value="NZ_JBDKWZ010000012.1"/>
</dbReference>
<dbReference type="GO" id="GO:0003700">
    <property type="term" value="F:DNA-binding transcription factor activity"/>
    <property type="evidence" value="ECO:0007669"/>
    <property type="project" value="InterPro"/>
</dbReference>
<keyword evidence="2" id="KW-0238">DNA-binding</keyword>
<evidence type="ECO:0000256" key="1">
    <source>
        <dbReference type="ARBA" id="ARBA00023015"/>
    </source>
</evidence>
<organism evidence="5 6">
    <name type="scientific">Rapidithrix thailandica</name>
    <dbReference type="NCBI Taxonomy" id="413964"/>
    <lineage>
        <taxon>Bacteria</taxon>
        <taxon>Pseudomonadati</taxon>
        <taxon>Bacteroidota</taxon>
        <taxon>Cytophagia</taxon>
        <taxon>Cytophagales</taxon>
        <taxon>Flammeovirgaceae</taxon>
        <taxon>Rapidithrix</taxon>
    </lineage>
</organism>
<evidence type="ECO:0000256" key="2">
    <source>
        <dbReference type="ARBA" id="ARBA00023125"/>
    </source>
</evidence>
<dbReference type="PROSITE" id="PS51032">
    <property type="entry name" value="AP2_ERF"/>
    <property type="match status" value="1"/>
</dbReference>
<dbReference type="SUPFAM" id="SSF54171">
    <property type="entry name" value="DNA-binding domain"/>
    <property type="match status" value="1"/>
</dbReference>
<dbReference type="InterPro" id="IPR036955">
    <property type="entry name" value="AP2/ERF_dom_sf"/>
</dbReference>
<name>A0AAW9RZA6_9BACT</name>
<sequence length="157" mass="18709">MYIELINSDKKVKLCRKGFSFLKKNRLDKGWRIHSAGYAVLQFTRFNRINTLYMHKLLADQFAEKPDSEKKLFVRMKNSNKLDCRIGNLEWTTMANLRRHQTASQGYRGVSRDGKKYRAVLYDKGERIYLGVFPTEEEAAKAYDKESYKRFWNHREP</sequence>
<dbReference type="SUPFAM" id="SSF54060">
    <property type="entry name" value="His-Me finger endonucleases"/>
    <property type="match status" value="1"/>
</dbReference>
<gene>
    <name evidence="5" type="ORF">AAG747_20160</name>
</gene>
<proteinExistence type="predicted"/>
<evidence type="ECO:0000259" key="4">
    <source>
        <dbReference type="PROSITE" id="PS51032"/>
    </source>
</evidence>
<dbReference type="GO" id="GO:0003677">
    <property type="term" value="F:DNA binding"/>
    <property type="evidence" value="ECO:0007669"/>
    <property type="project" value="UniProtKB-KW"/>
</dbReference>
<dbReference type="InterPro" id="IPR001471">
    <property type="entry name" value="AP2/ERF_dom"/>
</dbReference>
<dbReference type="Gene3D" id="3.90.75.20">
    <property type="match status" value="1"/>
</dbReference>
<dbReference type="InterPro" id="IPR016177">
    <property type="entry name" value="DNA-bd_dom_sf"/>
</dbReference>
<comment type="caution">
    <text evidence="5">The sequence shown here is derived from an EMBL/GenBank/DDBJ whole genome shotgun (WGS) entry which is preliminary data.</text>
</comment>
<dbReference type="InterPro" id="IPR044925">
    <property type="entry name" value="His-Me_finger_sf"/>
</dbReference>
<dbReference type="Gene3D" id="3.30.730.10">
    <property type="entry name" value="AP2/ERF domain"/>
    <property type="match status" value="1"/>
</dbReference>